<keyword evidence="1" id="KW-0456">Lyase</keyword>
<proteinExistence type="predicted"/>
<gene>
    <name evidence="3" type="ORF">J5A65_01215</name>
</gene>
<dbReference type="Gene3D" id="3.20.20.140">
    <property type="entry name" value="Metal-dependent hydrolases"/>
    <property type="match status" value="1"/>
</dbReference>
<evidence type="ECO:0000313" key="4">
    <source>
        <dbReference type="Proteomes" id="UP000678513"/>
    </source>
</evidence>
<evidence type="ECO:0000259" key="2">
    <source>
        <dbReference type="Pfam" id="PF04909"/>
    </source>
</evidence>
<dbReference type="PANTHER" id="PTHR21240:SF28">
    <property type="entry name" value="ISO-OROTATE DECARBOXYLASE (EUROFUNG)"/>
    <property type="match status" value="1"/>
</dbReference>
<dbReference type="RefSeq" id="WP_212324259.1">
    <property type="nucleotide sequence ID" value="NZ_AP024463.1"/>
</dbReference>
<dbReference type="SUPFAM" id="SSF51556">
    <property type="entry name" value="Metallo-dependent hydrolases"/>
    <property type="match status" value="1"/>
</dbReference>
<dbReference type="EMBL" id="CP072384">
    <property type="protein sequence ID" value="QUC08400.1"/>
    <property type="molecule type" value="Genomic_DNA"/>
</dbReference>
<dbReference type="PANTHER" id="PTHR21240">
    <property type="entry name" value="2-AMINO-3-CARBOXYLMUCONATE-6-SEMIALDEHYDE DECARBOXYLASE"/>
    <property type="match status" value="1"/>
</dbReference>
<name>A0ABX7Y6D3_9ACTN</name>
<evidence type="ECO:0000313" key="3">
    <source>
        <dbReference type="EMBL" id="QUC08400.1"/>
    </source>
</evidence>
<organism evidence="3 4">
    <name type="scientific">Arachnia rubra</name>
    <dbReference type="NCBI Taxonomy" id="1547448"/>
    <lineage>
        <taxon>Bacteria</taxon>
        <taxon>Bacillati</taxon>
        <taxon>Actinomycetota</taxon>
        <taxon>Actinomycetes</taxon>
        <taxon>Propionibacteriales</taxon>
        <taxon>Propionibacteriaceae</taxon>
        <taxon>Arachnia</taxon>
    </lineage>
</organism>
<dbReference type="InterPro" id="IPR032466">
    <property type="entry name" value="Metal_Hydrolase"/>
</dbReference>
<protein>
    <submittedName>
        <fullName evidence="3">Amidohydrolase</fullName>
    </submittedName>
</protein>
<dbReference type="InterPro" id="IPR032465">
    <property type="entry name" value="ACMSD"/>
</dbReference>
<dbReference type="Proteomes" id="UP000678513">
    <property type="component" value="Chromosome"/>
</dbReference>
<feature type="domain" description="Amidohydrolase-related" evidence="2">
    <location>
        <begin position="17"/>
        <end position="348"/>
    </location>
</feature>
<dbReference type="InterPro" id="IPR006680">
    <property type="entry name" value="Amidohydro-rel"/>
</dbReference>
<dbReference type="Pfam" id="PF04909">
    <property type="entry name" value="Amidohydro_2"/>
    <property type="match status" value="1"/>
</dbReference>
<evidence type="ECO:0000256" key="1">
    <source>
        <dbReference type="ARBA" id="ARBA00023239"/>
    </source>
</evidence>
<accession>A0ABX7Y6D3</accession>
<sequence length="353" mass="39380">MSPRGRGRKPAARMARIDTHQHVIPPRYAELLRMNGIRPGGIDLPDWSRDGALRMMDRNGIRAGIVSVSTPGALVELQGVAEDESQAIARGRRIAREVNEYAAELVQREPERFGFFATLTLPDVEGALDELAYAVDELHADGVILLANAGGRYLGDAAFAPLLAELDRRETVVFVHPGELPAPEVPGVPTFTADFLLDTTRTVIDLILSGAMERYPKIRFILAHAGGFVPFIEYRVLLTMLQRRPSYMIDVAEKMMEYPFTRPLVEIVKKRYLRVFRKFYWDTALSASPAALPSLLAVADHSHITYGSDWPFAPEVAVRFITSELDHYPMTPFLRAAINHSNAKALFPRFAGK</sequence>
<keyword evidence="4" id="KW-1185">Reference proteome</keyword>
<reference evidence="3 4" key="1">
    <citation type="submission" date="2021-03" db="EMBL/GenBank/DDBJ databases">
        <title>Human Oral Microbial Genomes.</title>
        <authorList>
            <person name="Johnston C.D."/>
            <person name="Chen T."/>
            <person name="Dewhirst F.E."/>
        </authorList>
    </citation>
    <scope>NUCLEOTIDE SEQUENCE [LARGE SCALE GENOMIC DNA]</scope>
    <source>
        <strain evidence="3 4">DSMZ 100122</strain>
    </source>
</reference>